<evidence type="ECO:0000256" key="9">
    <source>
        <dbReference type="ARBA" id="ARBA00022723"/>
    </source>
</evidence>
<reference evidence="17" key="1">
    <citation type="submission" date="2019-03" db="UniProtKB">
        <authorList>
            <consortium name="Ensembl"/>
        </authorList>
    </citation>
    <scope>IDENTIFICATION</scope>
</reference>
<dbReference type="InterPro" id="IPR011060">
    <property type="entry name" value="RibuloseP-bd_barrel"/>
</dbReference>
<comment type="cofactor">
    <cofactor evidence="4">
        <name>Zn(2+)</name>
        <dbReference type="ChEBI" id="CHEBI:29105"/>
    </cofactor>
</comment>
<comment type="cofactor">
    <cofactor evidence="3">
        <name>Co(2+)</name>
        <dbReference type="ChEBI" id="CHEBI:48828"/>
    </cofactor>
</comment>
<comment type="subunit">
    <text evidence="7">Homodimer.</text>
</comment>
<evidence type="ECO:0000256" key="13">
    <source>
        <dbReference type="ARBA" id="ARBA00023235"/>
    </source>
</evidence>
<dbReference type="OMA" id="ETWENEM"/>
<dbReference type="AlphaFoldDB" id="A0A452TU72"/>
<dbReference type="Pfam" id="PF00834">
    <property type="entry name" value="Ribul_P_3_epim"/>
    <property type="match status" value="1"/>
</dbReference>
<dbReference type="EC" id="5.1.3.1" evidence="8"/>
<dbReference type="GO" id="GO:0046872">
    <property type="term" value="F:metal ion binding"/>
    <property type="evidence" value="ECO:0007669"/>
    <property type="project" value="UniProtKB-KW"/>
</dbReference>
<evidence type="ECO:0000256" key="2">
    <source>
        <dbReference type="ARBA" id="ARBA00001936"/>
    </source>
</evidence>
<evidence type="ECO:0000256" key="3">
    <source>
        <dbReference type="ARBA" id="ARBA00001941"/>
    </source>
</evidence>
<evidence type="ECO:0000256" key="5">
    <source>
        <dbReference type="ARBA" id="ARBA00001954"/>
    </source>
</evidence>
<evidence type="ECO:0000256" key="10">
    <source>
        <dbReference type="ARBA" id="ARBA00022833"/>
    </source>
</evidence>
<evidence type="ECO:0000313" key="17">
    <source>
        <dbReference type="Ensembl" id="ENSUMAP00000011775"/>
    </source>
</evidence>
<keyword evidence="10" id="KW-0862">Zinc</keyword>
<dbReference type="PANTHER" id="PTHR11749">
    <property type="entry name" value="RIBULOSE-5-PHOSPHATE-3-EPIMERASE"/>
    <property type="match status" value="1"/>
</dbReference>
<dbReference type="Gene3D" id="3.20.20.70">
    <property type="entry name" value="Aldolase class I"/>
    <property type="match status" value="1"/>
</dbReference>
<evidence type="ECO:0000256" key="11">
    <source>
        <dbReference type="ARBA" id="ARBA00023004"/>
    </source>
</evidence>
<accession>A0A452TU72</accession>
<name>A0A452TU72_URSMA</name>
<evidence type="ECO:0000256" key="15">
    <source>
        <dbReference type="ARBA" id="ARBA00023285"/>
    </source>
</evidence>
<evidence type="ECO:0000256" key="16">
    <source>
        <dbReference type="ARBA" id="ARBA00057323"/>
    </source>
</evidence>
<protein>
    <recommendedName>
        <fullName evidence="8">ribulose-phosphate 3-epimerase</fullName>
        <ecNumber evidence="8">5.1.3.1</ecNumber>
    </recommendedName>
</protein>
<dbReference type="InterPro" id="IPR000056">
    <property type="entry name" value="Ribul_P_3_epim-like"/>
</dbReference>
<dbReference type="GO" id="GO:0004750">
    <property type="term" value="F:D-ribulose-phosphate 3-epimerase activity"/>
    <property type="evidence" value="ECO:0007669"/>
    <property type="project" value="UniProtKB-EC"/>
</dbReference>
<dbReference type="FunFam" id="3.20.20.70:FF:000191">
    <property type="entry name" value="ribulose-phosphate 3-epimerase isoform X2"/>
    <property type="match status" value="1"/>
</dbReference>
<keyword evidence="9" id="KW-0479">Metal-binding</keyword>
<comment type="cofactor">
    <cofactor evidence="5">
        <name>Fe(2+)</name>
        <dbReference type="ChEBI" id="CHEBI:29033"/>
    </cofactor>
</comment>
<evidence type="ECO:0000256" key="8">
    <source>
        <dbReference type="ARBA" id="ARBA00013188"/>
    </source>
</evidence>
<evidence type="ECO:0000256" key="14">
    <source>
        <dbReference type="ARBA" id="ARBA00023277"/>
    </source>
</evidence>
<evidence type="ECO:0000256" key="6">
    <source>
        <dbReference type="ARBA" id="ARBA00009541"/>
    </source>
</evidence>
<keyword evidence="11" id="KW-0408">Iron</keyword>
<keyword evidence="13" id="KW-0413">Isomerase</keyword>
<evidence type="ECO:0000256" key="12">
    <source>
        <dbReference type="ARBA" id="ARBA00023211"/>
    </source>
</evidence>
<comment type="similarity">
    <text evidence="6">Belongs to the ribulose-phosphate 3-epimerase family.</text>
</comment>
<keyword evidence="12" id="KW-0464">Manganese</keyword>
<dbReference type="InterPro" id="IPR013785">
    <property type="entry name" value="Aldolase_TIM"/>
</dbReference>
<sequence length="147" mass="16690">MHLSVSYWNIGMKPMVALGANQPTSHVEDTKNPGALIKETWENEMKVRLTINLGTTVGYLAPWANQIDTISVMPMEPKFGRQKCMGDTMSRVHQWRTQCPSLDIEISVEVGGILFRSFSLISTLYRWRKLRGNLFNAILISFESRSA</sequence>
<comment type="function">
    <text evidence="16">Catalyzes the reversible epimerization of D-ribulose 5-phosphate to D-xylulose 5-phosphate.</text>
</comment>
<dbReference type="SUPFAM" id="SSF51366">
    <property type="entry name" value="Ribulose-phoshate binding barrel"/>
    <property type="match status" value="1"/>
</dbReference>
<proteinExistence type="inferred from homology"/>
<comment type="cofactor">
    <cofactor evidence="2">
        <name>Mn(2+)</name>
        <dbReference type="ChEBI" id="CHEBI:29035"/>
    </cofactor>
</comment>
<keyword evidence="15" id="KW-0170">Cobalt</keyword>
<comment type="catalytic activity">
    <reaction evidence="1">
        <text>D-ribulose 5-phosphate = D-xylulose 5-phosphate</text>
        <dbReference type="Rhea" id="RHEA:13677"/>
        <dbReference type="ChEBI" id="CHEBI:57737"/>
        <dbReference type="ChEBI" id="CHEBI:58121"/>
        <dbReference type="EC" id="5.1.3.1"/>
    </reaction>
</comment>
<evidence type="ECO:0000256" key="7">
    <source>
        <dbReference type="ARBA" id="ARBA00011738"/>
    </source>
</evidence>
<evidence type="ECO:0000256" key="1">
    <source>
        <dbReference type="ARBA" id="ARBA00001782"/>
    </source>
</evidence>
<dbReference type="GO" id="GO:0006098">
    <property type="term" value="P:pentose-phosphate shunt"/>
    <property type="evidence" value="ECO:0007669"/>
    <property type="project" value="UniProtKB-ARBA"/>
</dbReference>
<keyword evidence="14" id="KW-0119">Carbohydrate metabolism</keyword>
<dbReference type="GeneTree" id="ENSGT00390000001447"/>
<evidence type="ECO:0000256" key="4">
    <source>
        <dbReference type="ARBA" id="ARBA00001947"/>
    </source>
</evidence>
<dbReference type="GO" id="GO:0005975">
    <property type="term" value="P:carbohydrate metabolic process"/>
    <property type="evidence" value="ECO:0007669"/>
    <property type="project" value="InterPro"/>
</dbReference>
<organism evidence="17">
    <name type="scientific">Ursus maritimus</name>
    <name type="common">Polar bear</name>
    <name type="synonym">Thalarctos maritimus</name>
    <dbReference type="NCBI Taxonomy" id="29073"/>
    <lineage>
        <taxon>Eukaryota</taxon>
        <taxon>Metazoa</taxon>
        <taxon>Chordata</taxon>
        <taxon>Craniata</taxon>
        <taxon>Vertebrata</taxon>
        <taxon>Euteleostomi</taxon>
        <taxon>Mammalia</taxon>
        <taxon>Eutheria</taxon>
        <taxon>Laurasiatheria</taxon>
        <taxon>Carnivora</taxon>
        <taxon>Caniformia</taxon>
        <taxon>Ursidae</taxon>
        <taxon>Ursus</taxon>
    </lineage>
</organism>
<dbReference type="Ensembl" id="ENSUMAT00000014003.1">
    <property type="protein sequence ID" value="ENSUMAP00000011775.1"/>
    <property type="gene ID" value="ENSUMAG00000008821.1"/>
</dbReference>